<name>F4SDU6_MELLP</name>
<protein>
    <submittedName>
        <fullName evidence="2">Uncharacterized protein</fullName>
    </submittedName>
</protein>
<dbReference type="PANTHER" id="PTHR31912:SF34">
    <property type="entry name" value="NOTOCHORD-RELATED PROTEIN"/>
    <property type="match status" value="1"/>
</dbReference>
<evidence type="ECO:0000256" key="1">
    <source>
        <dbReference type="SAM" id="MobiDB-lite"/>
    </source>
</evidence>
<dbReference type="OrthoDB" id="2507436at2759"/>
<evidence type="ECO:0000313" key="2">
    <source>
        <dbReference type="EMBL" id="EGF97180.1"/>
    </source>
</evidence>
<accession>F4SDU6</accession>
<reference evidence="3" key="1">
    <citation type="journal article" date="2011" name="Proc. Natl. Acad. Sci. U.S.A.">
        <title>Obligate biotrophy features unraveled by the genomic analysis of rust fungi.</title>
        <authorList>
            <person name="Duplessis S."/>
            <person name="Cuomo C.A."/>
            <person name="Lin Y.-C."/>
            <person name="Aerts A."/>
            <person name="Tisserant E."/>
            <person name="Veneault-Fourrey C."/>
            <person name="Joly D.L."/>
            <person name="Hacquard S."/>
            <person name="Amselem J."/>
            <person name="Cantarel B.L."/>
            <person name="Chiu R."/>
            <person name="Coutinho P.M."/>
            <person name="Feau N."/>
            <person name="Field M."/>
            <person name="Frey P."/>
            <person name="Gelhaye E."/>
            <person name="Goldberg J."/>
            <person name="Grabherr M.G."/>
            <person name="Kodira C.D."/>
            <person name="Kohler A."/>
            <person name="Kuees U."/>
            <person name="Lindquist E.A."/>
            <person name="Lucas S.M."/>
            <person name="Mago R."/>
            <person name="Mauceli E."/>
            <person name="Morin E."/>
            <person name="Murat C."/>
            <person name="Pangilinan J.L."/>
            <person name="Park R."/>
            <person name="Pearson M."/>
            <person name="Quesneville H."/>
            <person name="Rouhier N."/>
            <person name="Sakthikumar S."/>
            <person name="Salamov A.A."/>
            <person name="Schmutz J."/>
            <person name="Selles B."/>
            <person name="Shapiro H."/>
            <person name="Tanguay P."/>
            <person name="Tuskan G.A."/>
            <person name="Henrissat B."/>
            <person name="Van de Peer Y."/>
            <person name="Rouze P."/>
            <person name="Ellis J.G."/>
            <person name="Dodds P.N."/>
            <person name="Schein J.E."/>
            <person name="Zhong S."/>
            <person name="Hamelin R.C."/>
            <person name="Grigoriev I.V."/>
            <person name="Szabo L.J."/>
            <person name="Martin F."/>
        </authorList>
    </citation>
    <scope>NUCLEOTIDE SEQUENCE [LARGE SCALE GENOMIC DNA]</scope>
    <source>
        <strain evidence="3">98AG31 / pathotype 3-4-7</strain>
    </source>
</reference>
<sequence>MENSSRAQNIVPTPGLAARSTVEHDRSGPAVSPIVPDDDGVAQADLDDPGPPRTADILDEVFDVNMDTRSDDLESLYDPNQPPELDLPPSRRSSIDLDQFLDDLSDSESTMVPHPEDEAISATDTWLPWYPLQKTEHVAALLLLGTGRNLMSTAQYKCIRCILKKVLNVDLPDLGHIKHIRTELKERLGLTVLERISPHGNPCFTLSVKDIISQELSNPETGPHIEFIPEIDRGVTVDRYSQSKKWREDLSPNLRVPMVKVYGEHFYIYEPCQLEDSRVVVPIFFYKDNTIIRAKCLEVKPAC</sequence>
<dbReference type="PANTHER" id="PTHR31912">
    <property type="entry name" value="IP13529P"/>
    <property type="match status" value="1"/>
</dbReference>
<dbReference type="InParanoid" id="F4SDU6"/>
<proteinExistence type="predicted"/>
<dbReference type="EMBL" id="GL883296">
    <property type="protein sequence ID" value="EGF97180.1"/>
    <property type="molecule type" value="Genomic_DNA"/>
</dbReference>
<organism evidence="3">
    <name type="scientific">Melampsora larici-populina (strain 98AG31 / pathotype 3-4-7)</name>
    <name type="common">Poplar leaf rust fungus</name>
    <dbReference type="NCBI Taxonomy" id="747676"/>
    <lineage>
        <taxon>Eukaryota</taxon>
        <taxon>Fungi</taxon>
        <taxon>Dikarya</taxon>
        <taxon>Basidiomycota</taxon>
        <taxon>Pucciniomycotina</taxon>
        <taxon>Pucciniomycetes</taxon>
        <taxon>Pucciniales</taxon>
        <taxon>Melampsoraceae</taxon>
        <taxon>Melampsora</taxon>
    </lineage>
</organism>
<feature type="compositionally biased region" description="Polar residues" evidence="1">
    <location>
        <begin position="1"/>
        <end position="11"/>
    </location>
</feature>
<evidence type="ECO:0000313" key="3">
    <source>
        <dbReference type="Proteomes" id="UP000001072"/>
    </source>
</evidence>
<dbReference type="KEGG" id="mlr:MELLADRAFT_87422"/>
<dbReference type="VEuPathDB" id="FungiDB:MELLADRAFT_87422"/>
<dbReference type="Proteomes" id="UP000001072">
    <property type="component" value="Unassembled WGS sequence"/>
</dbReference>
<dbReference type="GeneID" id="18934517"/>
<dbReference type="RefSeq" id="XP_007419548.1">
    <property type="nucleotide sequence ID" value="XM_007419486.1"/>
</dbReference>
<dbReference type="AlphaFoldDB" id="F4SDU6"/>
<feature type="compositionally biased region" description="Acidic residues" evidence="1">
    <location>
        <begin position="36"/>
        <end position="48"/>
    </location>
</feature>
<feature type="region of interest" description="Disordered" evidence="1">
    <location>
        <begin position="1"/>
        <end position="92"/>
    </location>
</feature>
<keyword evidence="3" id="KW-1185">Reference proteome</keyword>
<gene>
    <name evidence="2" type="ORF">MELLADRAFT_87422</name>
</gene>
<dbReference type="STRING" id="747676.F4SDU6"/>
<dbReference type="HOGENOM" id="CLU_004591_5_2_1"/>